<sequence>MGREAGAAAALEAGARHVVRSSIAAMSQPPGGMLWIALAEDVRSDVLFDAALAHGVKIAPGSIFSNAGRFDGYIRPGCARVFDAAHEAAFDTLGRLVREAMAAG</sequence>
<comment type="caution">
    <text evidence="1">The sequence shown here is derived from an EMBL/GenBank/DDBJ whole genome shotgun (WGS) entry which is preliminary data.</text>
</comment>
<accession>A0AAW3PQE1</accession>
<dbReference type="SUPFAM" id="SSF53383">
    <property type="entry name" value="PLP-dependent transferases"/>
    <property type="match status" value="1"/>
</dbReference>
<reference evidence="1 2" key="1">
    <citation type="submission" date="2015-11" db="EMBL/GenBank/DDBJ databases">
        <authorList>
            <person name="Sahl J."/>
            <person name="Wagner D."/>
            <person name="Keim P."/>
        </authorList>
    </citation>
    <scope>NUCLEOTIDE SEQUENCE [LARGE SCALE GENOMIC DNA]</scope>
    <source>
        <strain evidence="1 2">AZ-4-2-10-S1-D7</strain>
    </source>
</reference>
<evidence type="ECO:0000313" key="1">
    <source>
        <dbReference type="EMBL" id="KWZ30873.1"/>
    </source>
</evidence>
<dbReference type="Gene3D" id="3.90.1150.10">
    <property type="entry name" value="Aspartate Aminotransferase, domain 1"/>
    <property type="match status" value="1"/>
</dbReference>
<protein>
    <recommendedName>
        <fullName evidence="3">GntR family transcriptional regulator</fullName>
    </recommendedName>
</protein>
<dbReference type="Proteomes" id="UP000070434">
    <property type="component" value="Unassembled WGS sequence"/>
</dbReference>
<dbReference type="InterPro" id="IPR015422">
    <property type="entry name" value="PyrdxlP-dep_Trfase_small"/>
</dbReference>
<evidence type="ECO:0000313" key="2">
    <source>
        <dbReference type="Proteomes" id="UP000070434"/>
    </source>
</evidence>
<proteinExistence type="predicted"/>
<dbReference type="EMBL" id="LNJP01000003">
    <property type="protein sequence ID" value="KWZ30873.1"/>
    <property type="molecule type" value="Genomic_DNA"/>
</dbReference>
<gene>
    <name evidence="1" type="ORF">WS64_21220</name>
</gene>
<organism evidence="1 2">
    <name type="scientific">Burkholderia anthina</name>
    <dbReference type="NCBI Taxonomy" id="179879"/>
    <lineage>
        <taxon>Bacteria</taxon>
        <taxon>Pseudomonadati</taxon>
        <taxon>Pseudomonadota</taxon>
        <taxon>Betaproteobacteria</taxon>
        <taxon>Burkholderiales</taxon>
        <taxon>Burkholderiaceae</taxon>
        <taxon>Burkholderia</taxon>
        <taxon>Burkholderia cepacia complex</taxon>
    </lineage>
</organism>
<dbReference type="InterPro" id="IPR015424">
    <property type="entry name" value="PyrdxlP-dep_Trfase"/>
</dbReference>
<dbReference type="AlphaFoldDB" id="A0AAW3PQE1"/>
<name>A0AAW3PQE1_9BURK</name>
<evidence type="ECO:0008006" key="3">
    <source>
        <dbReference type="Google" id="ProtNLM"/>
    </source>
</evidence>